<dbReference type="EMBL" id="MRVG01000001">
    <property type="protein sequence ID" value="PMB73632.1"/>
    <property type="molecule type" value="Genomic_DNA"/>
</dbReference>
<dbReference type="Proteomes" id="UP000235728">
    <property type="component" value="Unassembled WGS sequence"/>
</dbReference>
<organism evidence="3 4">
    <name type="scientific">Beauveria bassiana</name>
    <name type="common">White muscardine disease fungus</name>
    <name type="synonym">Tritirachium shiotae</name>
    <dbReference type="NCBI Taxonomy" id="176275"/>
    <lineage>
        <taxon>Eukaryota</taxon>
        <taxon>Fungi</taxon>
        <taxon>Dikarya</taxon>
        <taxon>Ascomycota</taxon>
        <taxon>Pezizomycotina</taxon>
        <taxon>Sordariomycetes</taxon>
        <taxon>Hypocreomycetidae</taxon>
        <taxon>Hypocreales</taxon>
        <taxon>Cordycipitaceae</taxon>
        <taxon>Beauveria</taxon>
    </lineage>
</organism>
<reference evidence="3 4" key="1">
    <citation type="journal article" date="2016" name="Appl. Microbiol. Biotechnol.">
        <title>Characterization of T-DNA insertion mutants with decreased virulence in the entomopathogenic fungus Beauveria bassiana JEF-007.</title>
        <authorList>
            <person name="Kim S."/>
            <person name="Lee S.J."/>
            <person name="Nai Y.S."/>
            <person name="Yu J.S."/>
            <person name="Lee M.R."/>
            <person name="Yang Y.T."/>
            <person name="Kim J.S."/>
        </authorList>
    </citation>
    <scope>NUCLEOTIDE SEQUENCE [LARGE SCALE GENOMIC DNA]</scope>
    <source>
        <strain evidence="3 4">JEF-007</strain>
    </source>
</reference>
<feature type="region of interest" description="Disordered" evidence="1">
    <location>
        <begin position="122"/>
        <end position="223"/>
    </location>
</feature>
<dbReference type="InterPro" id="IPR052982">
    <property type="entry name" value="SRP1/TIP1-like"/>
</dbReference>
<evidence type="ECO:0000256" key="1">
    <source>
        <dbReference type="SAM" id="MobiDB-lite"/>
    </source>
</evidence>
<proteinExistence type="predicted"/>
<dbReference type="OMA" id="CTVYLMQ"/>
<dbReference type="PANTHER" id="PTHR40633:SF1">
    <property type="entry name" value="GPI ANCHORED SERINE-THREONINE RICH PROTEIN (AFU_ORTHOLOGUE AFUA_1G03630)"/>
    <property type="match status" value="1"/>
</dbReference>
<sequence length="244" mass="23317">MKYSFAAAALALATGVVAKPQITNSAAINPQEGKPFTLELSGCTGGCTVYLMQGAKDRQVPVKVLDSSATSSASITLSDVGSGSYSLRVSDNSVPATAADDNANNDYTGIFQYSGTGPTSFPPLSGSATATATSSSASASSSSASSSASSANSSSSSATTTDSSSSSSSSASSASSTSSATSASSASSASSSSSASSRSSSTSSSRTASSATSTPTSTTPPSAGNMVALSPLGLIGAAAAALFL</sequence>
<protein>
    <recommendedName>
        <fullName evidence="5">Extracellular matrix protein</fullName>
    </recommendedName>
</protein>
<name>A0A2N6P272_BEABA</name>
<dbReference type="AlphaFoldDB" id="A0A2N6P272"/>
<feature type="compositionally biased region" description="Low complexity" evidence="1">
    <location>
        <begin position="127"/>
        <end position="223"/>
    </location>
</feature>
<gene>
    <name evidence="3" type="ORF">BM221_001055</name>
</gene>
<feature type="chain" id="PRO_5014834281" description="Extracellular matrix protein" evidence="2">
    <location>
        <begin position="19"/>
        <end position="244"/>
    </location>
</feature>
<keyword evidence="2" id="KW-0732">Signal</keyword>
<comment type="caution">
    <text evidence="3">The sequence shown here is derived from an EMBL/GenBank/DDBJ whole genome shotgun (WGS) entry which is preliminary data.</text>
</comment>
<feature type="signal peptide" evidence="2">
    <location>
        <begin position="1"/>
        <end position="18"/>
    </location>
</feature>
<evidence type="ECO:0008006" key="5">
    <source>
        <dbReference type="Google" id="ProtNLM"/>
    </source>
</evidence>
<evidence type="ECO:0000256" key="2">
    <source>
        <dbReference type="SAM" id="SignalP"/>
    </source>
</evidence>
<dbReference type="PANTHER" id="PTHR40633">
    <property type="entry name" value="MATRIX PROTEIN, PUTATIVE (AFU_ORTHOLOGUE AFUA_8G05410)-RELATED"/>
    <property type="match status" value="1"/>
</dbReference>
<evidence type="ECO:0000313" key="3">
    <source>
        <dbReference type="EMBL" id="PMB73632.1"/>
    </source>
</evidence>
<evidence type="ECO:0000313" key="4">
    <source>
        <dbReference type="Proteomes" id="UP000235728"/>
    </source>
</evidence>
<accession>A0A2N6P272</accession>